<proteinExistence type="predicted"/>
<accession>A0A6A6GNB0</accession>
<dbReference type="Proteomes" id="UP000799538">
    <property type="component" value="Unassembled WGS sequence"/>
</dbReference>
<evidence type="ECO:0000256" key="1">
    <source>
        <dbReference type="SAM" id="MobiDB-lite"/>
    </source>
</evidence>
<dbReference type="AlphaFoldDB" id="A0A6A6GNB0"/>
<protein>
    <submittedName>
        <fullName evidence="2">Uncharacterized protein</fullName>
    </submittedName>
</protein>
<organism evidence="2 3">
    <name type="scientific">Elsinoe ampelina</name>
    <dbReference type="NCBI Taxonomy" id="302913"/>
    <lineage>
        <taxon>Eukaryota</taxon>
        <taxon>Fungi</taxon>
        <taxon>Dikarya</taxon>
        <taxon>Ascomycota</taxon>
        <taxon>Pezizomycotina</taxon>
        <taxon>Dothideomycetes</taxon>
        <taxon>Dothideomycetidae</taxon>
        <taxon>Myriangiales</taxon>
        <taxon>Elsinoaceae</taxon>
        <taxon>Elsinoe</taxon>
    </lineage>
</organism>
<sequence length="316" mass="35701">MRHVSTALRSRFRQVSLDDVSTISTVLVKHWYWNLALPNVLHANRDSIRLTHSHASRSPEATDLGSGLSQSGRRAPLIRRISSRDINIPLSSQPQPPRVPPPISAPRAARHLGAPLKQAPKLTTHARSLNVQYQASPVHPRANIGLPQLTRNVAMDIYHPLNIFATRRLDDWSLQSFKWNIRVDISVSKKAVVRNWVRRRVQAAMRERLEARGWGVNGEVLAAKNPQDEGMSGETTNVQKSRGQSSTDRATTAQPQQNRQLEGALLVVADQSLITASFPDVKEKVESMLDWVVQKQRLHAAEQKNPWKQRSFVRRR</sequence>
<keyword evidence="3" id="KW-1185">Reference proteome</keyword>
<dbReference type="EMBL" id="ML992501">
    <property type="protein sequence ID" value="KAF2227225.1"/>
    <property type="molecule type" value="Genomic_DNA"/>
</dbReference>
<feature type="compositionally biased region" description="Polar residues" evidence="1">
    <location>
        <begin position="233"/>
        <end position="257"/>
    </location>
</feature>
<feature type="region of interest" description="Disordered" evidence="1">
    <location>
        <begin position="222"/>
        <end position="257"/>
    </location>
</feature>
<dbReference type="OrthoDB" id="3930096at2759"/>
<reference evidence="3" key="1">
    <citation type="journal article" date="2020" name="Stud. Mycol.">
        <title>101 Dothideomycetes genomes: A test case for predicting lifestyles and emergence of pathogens.</title>
        <authorList>
            <person name="Haridas S."/>
            <person name="Albert R."/>
            <person name="Binder M."/>
            <person name="Bloem J."/>
            <person name="LaButti K."/>
            <person name="Salamov A."/>
            <person name="Andreopoulos B."/>
            <person name="Baker S."/>
            <person name="Barry K."/>
            <person name="Bills G."/>
            <person name="Bluhm B."/>
            <person name="Cannon C."/>
            <person name="Castanera R."/>
            <person name="Culley D."/>
            <person name="Daum C."/>
            <person name="Ezra D."/>
            <person name="Gonzalez J."/>
            <person name="Henrissat B."/>
            <person name="Kuo A."/>
            <person name="Liang C."/>
            <person name="Lipzen A."/>
            <person name="Lutzoni F."/>
            <person name="Magnuson J."/>
            <person name="Mondo S."/>
            <person name="Nolan M."/>
            <person name="Ohm R."/>
            <person name="Pangilinan J."/>
            <person name="Park H.-J."/>
            <person name="Ramirez L."/>
            <person name="Alfaro M."/>
            <person name="Sun H."/>
            <person name="Tritt A."/>
            <person name="Yoshinaga Y."/>
            <person name="Zwiers L.-H."/>
            <person name="Turgeon B."/>
            <person name="Goodwin S."/>
            <person name="Spatafora J."/>
            <person name="Crous P."/>
            <person name="Grigoriev I."/>
        </authorList>
    </citation>
    <scope>NUCLEOTIDE SEQUENCE [LARGE SCALE GENOMIC DNA]</scope>
    <source>
        <strain evidence="3">CECT 20119</strain>
    </source>
</reference>
<evidence type="ECO:0000313" key="2">
    <source>
        <dbReference type="EMBL" id="KAF2227225.1"/>
    </source>
</evidence>
<name>A0A6A6GNB0_9PEZI</name>
<gene>
    <name evidence="2" type="ORF">BDZ85DRAFT_253924</name>
</gene>
<evidence type="ECO:0000313" key="3">
    <source>
        <dbReference type="Proteomes" id="UP000799538"/>
    </source>
</evidence>
<feature type="region of interest" description="Disordered" evidence="1">
    <location>
        <begin position="53"/>
        <end position="73"/>
    </location>
</feature>